<dbReference type="RefSeq" id="WP_007914121.1">
    <property type="nucleotide sequence ID" value="NZ_ADVG01000003.1"/>
</dbReference>
<sequence>MKNNASPHLLAMRRVSQRAIAKHAGVSPSTVSRVLNNVEGISEELRDHVLKSAAELGHQDTATPGKLQQLHLFTPSYATMKAPHTFHVNILDGVAAECRQHDILLNYSVVEQSAADRASILAQARGRPEVGILLVSIDDRELIEELLNLQTSVVLINAEQRDLAVDTFLPNNFIGGLQATRHLLQHGHRRILHMTEPESKRRSTLQHRLAGYRAALEEAHIPYDPAFLLESQLKVDDAHHMMQTWLSRLHPPFSAVFCANDASAIGVMRALQEAGKRIPEDISVIGYDDVPAASLLIPSLTTLHANSEEMGRLAVQRMIYRALQPEAAPIRVEITSQLITRQSVSTCSPAVPSQPD</sequence>
<dbReference type="Gene3D" id="3.40.50.2300">
    <property type="match status" value="2"/>
</dbReference>
<evidence type="ECO:0000256" key="2">
    <source>
        <dbReference type="ARBA" id="ARBA00023125"/>
    </source>
</evidence>
<dbReference type="PROSITE" id="PS50932">
    <property type="entry name" value="HTH_LACI_2"/>
    <property type="match status" value="1"/>
</dbReference>
<dbReference type="PANTHER" id="PTHR30146:SF109">
    <property type="entry name" value="HTH-TYPE TRANSCRIPTIONAL REGULATOR GALS"/>
    <property type="match status" value="1"/>
</dbReference>
<keyword evidence="6" id="KW-1185">Reference proteome</keyword>
<dbReference type="GO" id="GO:0003700">
    <property type="term" value="F:DNA-binding transcription factor activity"/>
    <property type="evidence" value="ECO:0007669"/>
    <property type="project" value="TreeGrafter"/>
</dbReference>
<dbReference type="EMBL" id="ADVG01000003">
    <property type="protein sequence ID" value="EFH83419.1"/>
    <property type="molecule type" value="Genomic_DNA"/>
</dbReference>
<gene>
    <name evidence="5" type="ORF">Krac_4376</name>
</gene>
<dbReference type="GO" id="GO:0000976">
    <property type="term" value="F:transcription cis-regulatory region binding"/>
    <property type="evidence" value="ECO:0007669"/>
    <property type="project" value="TreeGrafter"/>
</dbReference>
<keyword evidence="2" id="KW-0238">DNA-binding</keyword>
<evidence type="ECO:0000256" key="3">
    <source>
        <dbReference type="ARBA" id="ARBA00023163"/>
    </source>
</evidence>
<protein>
    <submittedName>
        <fullName evidence="5">Transcriptional regulator, LacI family</fullName>
    </submittedName>
</protein>
<dbReference type="eggNOG" id="COG1609">
    <property type="taxonomic scope" value="Bacteria"/>
</dbReference>
<dbReference type="InParanoid" id="D6TSL8"/>
<evidence type="ECO:0000259" key="4">
    <source>
        <dbReference type="PROSITE" id="PS50932"/>
    </source>
</evidence>
<dbReference type="Pfam" id="PF13377">
    <property type="entry name" value="Peripla_BP_3"/>
    <property type="match status" value="1"/>
</dbReference>
<reference evidence="5 6" key="1">
    <citation type="journal article" date="2011" name="Stand. Genomic Sci.">
        <title>Non-contiguous finished genome sequence and contextual data of the filamentous soil bacterium Ktedonobacter racemifer type strain (SOSP1-21).</title>
        <authorList>
            <person name="Chang Y.J."/>
            <person name="Land M."/>
            <person name="Hauser L."/>
            <person name="Chertkov O."/>
            <person name="Del Rio T.G."/>
            <person name="Nolan M."/>
            <person name="Copeland A."/>
            <person name="Tice H."/>
            <person name="Cheng J.F."/>
            <person name="Lucas S."/>
            <person name="Han C."/>
            <person name="Goodwin L."/>
            <person name="Pitluck S."/>
            <person name="Ivanova N."/>
            <person name="Ovchinikova G."/>
            <person name="Pati A."/>
            <person name="Chen A."/>
            <person name="Palaniappan K."/>
            <person name="Mavromatis K."/>
            <person name="Liolios K."/>
            <person name="Brettin T."/>
            <person name="Fiebig A."/>
            <person name="Rohde M."/>
            <person name="Abt B."/>
            <person name="Goker M."/>
            <person name="Detter J.C."/>
            <person name="Woyke T."/>
            <person name="Bristow J."/>
            <person name="Eisen J.A."/>
            <person name="Markowitz V."/>
            <person name="Hugenholtz P."/>
            <person name="Kyrpides N.C."/>
            <person name="Klenk H.P."/>
            <person name="Lapidus A."/>
        </authorList>
    </citation>
    <scope>NUCLEOTIDE SEQUENCE [LARGE SCALE GENOMIC DNA]</scope>
    <source>
        <strain evidence="6">DSM 44963</strain>
    </source>
</reference>
<feature type="domain" description="HTH lacI-type" evidence="4">
    <location>
        <begin position="15"/>
        <end position="57"/>
    </location>
</feature>
<keyword evidence="1" id="KW-0805">Transcription regulation</keyword>
<dbReference type="SUPFAM" id="SSF47413">
    <property type="entry name" value="lambda repressor-like DNA-binding domains"/>
    <property type="match status" value="1"/>
</dbReference>
<evidence type="ECO:0000256" key="1">
    <source>
        <dbReference type="ARBA" id="ARBA00023015"/>
    </source>
</evidence>
<dbReference type="InterPro" id="IPR000843">
    <property type="entry name" value="HTH_LacI"/>
</dbReference>
<dbReference type="Proteomes" id="UP000004508">
    <property type="component" value="Unassembled WGS sequence"/>
</dbReference>
<dbReference type="AlphaFoldDB" id="D6TSL8"/>
<dbReference type="Gene3D" id="1.10.260.40">
    <property type="entry name" value="lambda repressor-like DNA-binding domains"/>
    <property type="match status" value="1"/>
</dbReference>
<dbReference type="STRING" id="485913.Krac_4376"/>
<evidence type="ECO:0000313" key="6">
    <source>
        <dbReference type="Proteomes" id="UP000004508"/>
    </source>
</evidence>
<dbReference type="Pfam" id="PF00356">
    <property type="entry name" value="LacI"/>
    <property type="match status" value="1"/>
</dbReference>
<proteinExistence type="predicted"/>
<dbReference type="InterPro" id="IPR028082">
    <property type="entry name" value="Peripla_BP_I"/>
</dbReference>
<dbReference type="CDD" id="cd01392">
    <property type="entry name" value="HTH_LacI"/>
    <property type="match status" value="1"/>
</dbReference>
<dbReference type="CDD" id="cd06267">
    <property type="entry name" value="PBP1_LacI_sugar_binding-like"/>
    <property type="match status" value="1"/>
</dbReference>
<dbReference type="SMART" id="SM00354">
    <property type="entry name" value="HTH_LACI"/>
    <property type="match status" value="1"/>
</dbReference>
<keyword evidence="3" id="KW-0804">Transcription</keyword>
<evidence type="ECO:0000313" key="5">
    <source>
        <dbReference type="EMBL" id="EFH83419.1"/>
    </source>
</evidence>
<organism evidence="5 6">
    <name type="scientific">Ktedonobacter racemifer DSM 44963</name>
    <dbReference type="NCBI Taxonomy" id="485913"/>
    <lineage>
        <taxon>Bacteria</taxon>
        <taxon>Bacillati</taxon>
        <taxon>Chloroflexota</taxon>
        <taxon>Ktedonobacteria</taxon>
        <taxon>Ktedonobacterales</taxon>
        <taxon>Ktedonobacteraceae</taxon>
        <taxon>Ktedonobacter</taxon>
    </lineage>
</organism>
<dbReference type="SUPFAM" id="SSF53822">
    <property type="entry name" value="Periplasmic binding protein-like I"/>
    <property type="match status" value="1"/>
</dbReference>
<dbReference type="OrthoDB" id="43195at2"/>
<dbReference type="InterPro" id="IPR010982">
    <property type="entry name" value="Lambda_DNA-bd_dom_sf"/>
</dbReference>
<name>D6TSL8_KTERA</name>
<dbReference type="InterPro" id="IPR046335">
    <property type="entry name" value="LacI/GalR-like_sensor"/>
</dbReference>
<dbReference type="PANTHER" id="PTHR30146">
    <property type="entry name" value="LACI-RELATED TRANSCRIPTIONAL REPRESSOR"/>
    <property type="match status" value="1"/>
</dbReference>
<accession>D6TSL8</accession>
<comment type="caution">
    <text evidence="5">The sequence shown here is derived from an EMBL/GenBank/DDBJ whole genome shotgun (WGS) entry which is preliminary data.</text>
</comment>